<keyword evidence="7 9" id="KW-0472">Membrane</keyword>
<feature type="transmembrane region" description="Helical" evidence="9">
    <location>
        <begin position="156"/>
        <end position="174"/>
    </location>
</feature>
<protein>
    <submittedName>
        <fullName evidence="11">Phospholipid carrier-dependent glycosyltransferase</fullName>
    </submittedName>
</protein>
<evidence type="ECO:0000256" key="4">
    <source>
        <dbReference type="ARBA" id="ARBA00022679"/>
    </source>
</evidence>
<reference evidence="11 12" key="1">
    <citation type="submission" date="2018-03" db="EMBL/GenBank/DDBJ databases">
        <title>Genome sequencing of Ottowia sp.</title>
        <authorList>
            <person name="Kim S.-J."/>
            <person name="Heo J."/>
            <person name="Kwon S.-W."/>
        </authorList>
    </citation>
    <scope>NUCLEOTIDE SEQUENCE [LARGE SCALE GENOMIC DNA]</scope>
    <source>
        <strain evidence="11 12">KADR8-3</strain>
    </source>
</reference>
<feature type="transmembrane region" description="Helical" evidence="9">
    <location>
        <begin position="351"/>
        <end position="370"/>
    </location>
</feature>
<dbReference type="KEGG" id="otk:C6570_05335"/>
<evidence type="ECO:0000256" key="9">
    <source>
        <dbReference type="SAM" id="Phobius"/>
    </source>
</evidence>
<evidence type="ECO:0000313" key="11">
    <source>
        <dbReference type="EMBL" id="AVO33746.1"/>
    </source>
</evidence>
<feature type="transmembrane region" description="Helical" evidence="9">
    <location>
        <begin position="233"/>
        <end position="253"/>
    </location>
</feature>
<evidence type="ECO:0000313" key="12">
    <source>
        <dbReference type="Proteomes" id="UP000239709"/>
    </source>
</evidence>
<dbReference type="PANTHER" id="PTHR33908">
    <property type="entry name" value="MANNOSYLTRANSFERASE YKCB-RELATED"/>
    <property type="match status" value="1"/>
</dbReference>
<proteinExistence type="predicted"/>
<keyword evidence="3" id="KW-0328">Glycosyltransferase</keyword>
<dbReference type="Pfam" id="PF13231">
    <property type="entry name" value="PMT_2"/>
    <property type="match status" value="1"/>
</dbReference>
<evidence type="ECO:0000256" key="5">
    <source>
        <dbReference type="ARBA" id="ARBA00022692"/>
    </source>
</evidence>
<evidence type="ECO:0000256" key="6">
    <source>
        <dbReference type="ARBA" id="ARBA00022989"/>
    </source>
</evidence>
<comment type="subcellular location">
    <subcellularLocation>
        <location evidence="1">Cell membrane</location>
        <topology evidence="1">Multi-pass membrane protein</topology>
    </subcellularLocation>
</comment>
<dbReference type="GO" id="GO:0010041">
    <property type="term" value="P:response to iron(III) ion"/>
    <property type="evidence" value="ECO:0007669"/>
    <property type="project" value="TreeGrafter"/>
</dbReference>
<dbReference type="AlphaFoldDB" id="A0A2S0MD56"/>
<dbReference type="OrthoDB" id="9775035at2"/>
<sequence length="562" mass="61354">MDAANSLPTPPQGTRWAPSAGWRLSTRQALFACWLGLILLAAVRPLALPDEGRYGEVSRWMLLSGDWLVPRLNGLPFFHKPPLLHWLQAAAMALLGPTAWAGRLVPALAAGLMLGGLYAAARRLTGERLARPAAWMLATSPAFLLGGQYINHDMLVAAWIASAIWCFALAFLLAPASADAKHADTPHAGWARAGFVACALGLLTKGLIGVVLPGAVLFIWISVTRRWRQVPRLPWVSGVALFLAIAGPWFALAAHRYPGLWAYMFGTQQFARYTSGGFNNAQPWWFYVAAAALLLFPWPVLMLVRQRARTAGQPTSLGTADDRRTRETLWLCGIWLGTILLFFSVPRSKLVGYILPVMPPLALLCAAGWQRAVTRWPALTRWFVALAAAPLLLSVGLTLGIGRMTGDKLNPGVAQALACQASPNDPVYLARTGSYPYDLPFLARTQRPLIVVQDWPKLRSSAGDSWARELMDAGDFEPAAAAALLQTPDALARAATQPRRWLLTGPRAESDTHADALARMGWHATYEDPRWTLWQSAPEGPEAAQHESLPGCHQQGSHQRRP</sequence>
<organism evidence="11 12">
    <name type="scientific">Ottowia oryzae</name>
    <dbReference type="NCBI Taxonomy" id="2109914"/>
    <lineage>
        <taxon>Bacteria</taxon>
        <taxon>Pseudomonadati</taxon>
        <taxon>Pseudomonadota</taxon>
        <taxon>Betaproteobacteria</taxon>
        <taxon>Burkholderiales</taxon>
        <taxon>Comamonadaceae</taxon>
        <taxon>Ottowia</taxon>
    </lineage>
</organism>
<feature type="transmembrane region" description="Helical" evidence="9">
    <location>
        <begin position="99"/>
        <end position="121"/>
    </location>
</feature>
<dbReference type="PANTHER" id="PTHR33908:SF3">
    <property type="entry name" value="UNDECAPRENYL PHOSPHATE-ALPHA-4-AMINO-4-DEOXY-L-ARABINOSE ARABINOSYL TRANSFERASE"/>
    <property type="match status" value="1"/>
</dbReference>
<feature type="transmembrane region" description="Helical" evidence="9">
    <location>
        <begin position="382"/>
        <end position="401"/>
    </location>
</feature>
<keyword evidence="2" id="KW-1003">Cell membrane</keyword>
<keyword evidence="6 9" id="KW-1133">Transmembrane helix</keyword>
<name>A0A2S0MD56_9BURK</name>
<dbReference type="GO" id="GO:0005886">
    <property type="term" value="C:plasma membrane"/>
    <property type="evidence" value="ECO:0007669"/>
    <property type="project" value="UniProtKB-SubCell"/>
</dbReference>
<dbReference type="InterPro" id="IPR038731">
    <property type="entry name" value="RgtA/B/C-like"/>
</dbReference>
<keyword evidence="5 9" id="KW-0812">Transmembrane</keyword>
<feature type="transmembrane region" description="Helical" evidence="9">
    <location>
        <begin position="29"/>
        <end position="48"/>
    </location>
</feature>
<evidence type="ECO:0000256" key="3">
    <source>
        <dbReference type="ARBA" id="ARBA00022676"/>
    </source>
</evidence>
<dbReference type="GO" id="GO:0009103">
    <property type="term" value="P:lipopolysaccharide biosynthetic process"/>
    <property type="evidence" value="ECO:0007669"/>
    <property type="project" value="UniProtKB-ARBA"/>
</dbReference>
<feature type="domain" description="Glycosyltransferase RgtA/B/C/D-like" evidence="10">
    <location>
        <begin position="79"/>
        <end position="249"/>
    </location>
</feature>
<feature type="transmembrane region" description="Helical" evidence="9">
    <location>
        <begin position="195"/>
        <end position="221"/>
    </location>
</feature>
<dbReference type="GO" id="GO:0016763">
    <property type="term" value="F:pentosyltransferase activity"/>
    <property type="evidence" value="ECO:0007669"/>
    <property type="project" value="TreeGrafter"/>
</dbReference>
<gene>
    <name evidence="11" type="ORF">C6570_05335</name>
</gene>
<feature type="transmembrane region" description="Helical" evidence="9">
    <location>
        <begin position="328"/>
        <end position="345"/>
    </location>
</feature>
<feature type="region of interest" description="Disordered" evidence="8">
    <location>
        <begin position="538"/>
        <end position="562"/>
    </location>
</feature>
<feature type="transmembrane region" description="Helical" evidence="9">
    <location>
        <begin position="284"/>
        <end position="304"/>
    </location>
</feature>
<evidence type="ECO:0000256" key="2">
    <source>
        <dbReference type="ARBA" id="ARBA00022475"/>
    </source>
</evidence>
<keyword evidence="4 11" id="KW-0808">Transferase</keyword>
<evidence type="ECO:0000256" key="1">
    <source>
        <dbReference type="ARBA" id="ARBA00004651"/>
    </source>
</evidence>
<evidence type="ECO:0000256" key="8">
    <source>
        <dbReference type="SAM" id="MobiDB-lite"/>
    </source>
</evidence>
<evidence type="ECO:0000256" key="7">
    <source>
        <dbReference type="ARBA" id="ARBA00023136"/>
    </source>
</evidence>
<dbReference type="Proteomes" id="UP000239709">
    <property type="component" value="Chromosome"/>
</dbReference>
<accession>A0A2S0MD56</accession>
<keyword evidence="12" id="KW-1185">Reference proteome</keyword>
<dbReference type="EMBL" id="CP027666">
    <property type="protein sequence ID" value="AVO33746.1"/>
    <property type="molecule type" value="Genomic_DNA"/>
</dbReference>
<dbReference type="RefSeq" id="WP_106702303.1">
    <property type="nucleotide sequence ID" value="NZ_CP027666.1"/>
</dbReference>
<evidence type="ECO:0000259" key="10">
    <source>
        <dbReference type="Pfam" id="PF13231"/>
    </source>
</evidence>
<dbReference type="InterPro" id="IPR050297">
    <property type="entry name" value="LipidA_mod_glycosyltrf_83"/>
</dbReference>